<accession>A0A4D4J7B0</accession>
<dbReference type="Pfam" id="PF00583">
    <property type="entry name" value="Acetyltransf_1"/>
    <property type="match status" value="1"/>
</dbReference>
<dbReference type="SUPFAM" id="SSF55729">
    <property type="entry name" value="Acyl-CoA N-acyltransferases (Nat)"/>
    <property type="match status" value="1"/>
</dbReference>
<keyword evidence="2" id="KW-0012">Acyltransferase</keyword>
<dbReference type="Gene3D" id="3.40.630.30">
    <property type="match status" value="1"/>
</dbReference>
<evidence type="ECO:0000313" key="5">
    <source>
        <dbReference type="Proteomes" id="UP000298860"/>
    </source>
</evidence>
<dbReference type="PANTHER" id="PTHR43877">
    <property type="entry name" value="AMINOALKYLPHOSPHONATE N-ACETYLTRANSFERASE-RELATED-RELATED"/>
    <property type="match status" value="1"/>
</dbReference>
<organism evidence="4 5">
    <name type="scientific">Gandjariella thermophila</name>
    <dbReference type="NCBI Taxonomy" id="1931992"/>
    <lineage>
        <taxon>Bacteria</taxon>
        <taxon>Bacillati</taxon>
        <taxon>Actinomycetota</taxon>
        <taxon>Actinomycetes</taxon>
        <taxon>Pseudonocardiales</taxon>
        <taxon>Pseudonocardiaceae</taxon>
        <taxon>Gandjariella</taxon>
    </lineage>
</organism>
<dbReference type="InterPro" id="IPR016181">
    <property type="entry name" value="Acyl_CoA_acyltransferase"/>
</dbReference>
<dbReference type="InterPro" id="IPR050832">
    <property type="entry name" value="Bact_Acetyltransf"/>
</dbReference>
<name>A0A4D4J7B0_9PSEU</name>
<dbReference type="EMBL" id="BJFL01000011">
    <property type="protein sequence ID" value="GDY31072.1"/>
    <property type="molecule type" value="Genomic_DNA"/>
</dbReference>
<gene>
    <name evidence="4" type="ORF">GTS_27050</name>
</gene>
<sequence length="197" mass="21612">MARRGALGHPAVMSWTVRRAGAADAEEIARINVASWRHAYRGIVPDAVLDRMLPESRVPGWRRWLALPAPAAVFVAVDATGRIGAYCGVDAVREEGDRHADLPTGELCAIYVDPPNLGTGAGRAVHDAGVWHLAEQGFRYAVLWVLEANTSARRFYRSRGWRADGGSKQYEAGEAQLPEVRYARFLPATRSRYASSV</sequence>
<protein>
    <submittedName>
        <fullName evidence="4">N-acetyltransferase</fullName>
    </submittedName>
</protein>
<dbReference type="Proteomes" id="UP000298860">
    <property type="component" value="Unassembled WGS sequence"/>
</dbReference>
<dbReference type="GO" id="GO:0016747">
    <property type="term" value="F:acyltransferase activity, transferring groups other than amino-acyl groups"/>
    <property type="evidence" value="ECO:0007669"/>
    <property type="project" value="InterPro"/>
</dbReference>
<keyword evidence="5" id="KW-1185">Reference proteome</keyword>
<proteinExistence type="predicted"/>
<evidence type="ECO:0000256" key="2">
    <source>
        <dbReference type="ARBA" id="ARBA00023315"/>
    </source>
</evidence>
<dbReference type="InterPro" id="IPR000182">
    <property type="entry name" value="GNAT_dom"/>
</dbReference>
<feature type="domain" description="N-acetyltransferase" evidence="3">
    <location>
        <begin position="15"/>
        <end position="187"/>
    </location>
</feature>
<dbReference type="AlphaFoldDB" id="A0A4D4J7B0"/>
<dbReference type="PROSITE" id="PS51186">
    <property type="entry name" value="GNAT"/>
    <property type="match status" value="1"/>
</dbReference>
<comment type="caution">
    <text evidence="4">The sequence shown here is derived from an EMBL/GenBank/DDBJ whole genome shotgun (WGS) entry which is preliminary data.</text>
</comment>
<evidence type="ECO:0000259" key="3">
    <source>
        <dbReference type="PROSITE" id="PS51186"/>
    </source>
</evidence>
<evidence type="ECO:0000256" key="1">
    <source>
        <dbReference type="ARBA" id="ARBA00022679"/>
    </source>
</evidence>
<keyword evidence="1 4" id="KW-0808">Transferase</keyword>
<evidence type="ECO:0000313" key="4">
    <source>
        <dbReference type="EMBL" id="GDY31072.1"/>
    </source>
</evidence>
<reference evidence="5" key="1">
    <citation type="submission" date="2019-04" db="EMBL/GenBank/DDBJ databases">
        <title>Draft genome sequence of Pseudonocardiaceae bacterium SL3-2-4.</title>
        <authorList>
            <person name="Ningsih F."/>
            <person name="Yokota A."/>
            <person name="Sakai Y."/>
            <person name="Nanatani K."/>
            <person name="Yabe S."/>
            <person name="Oetari A."/>
            <person name="Sjamsuridzal W."/>
        </authorList>
    </citation>
    <scope>NUCLEOTIDE SEQUENCE [LARGE SCALE GENOMIC DNA]</scope>
    <source>
        <strain evidence="5">SL3-2-4</strain>
    </source>
</reference>